<dbReference type="InterPro" id="IPR020846">
    <property type="entry name" value="MFS_dom"/>
</dbReference>
<dbReference type="Proteomes" id="UP000051845">
    <property type="component" value="Unassembled WGS sequence"/>
</dbReference>
<feature type="transmembrane region" description="Helical" evidence="6">
    <location>
        <begin position="333"/>
        <end position="356"/>
    </location>
</feature>
<accession>A0A0R2BFN0</accession>
<feature type="transmembrane region" description="Helical" evidence="6">
    <location>
        <begin position="362"/>
        <end position="381"/>
    </location>
</feature>
<feature type="transmembrane region" description="Helical" evidence="6">
    <location>
        <begin position="48"/>
        <end position="68"/>
    </location>
</feature>
<dbReference type="PATRIC" id="fig|1423733.4.peg.3175"/>
<dbReference type="Pfam" id="PF07690">
    <property type="entry name" value="MFS_1"/>
    <property type="match status" value="1"/>
</dbReference>
<dbReference type="SUPFAM" id="SSF103473">
    <property type="entry name" value="MFS general substrate transporter"/>
    <property type="match status" value="1"/>
</dbReference>
<keyword evidence="3 6" id="KW-0812">Transmembrane</keyword>
<sequence length="415" mass="45288">MIENRRKGVLIVFIGILLSALNLRAAVTSLSTIFAVVAKHVTSFNVTVAGTLPLIAFAVFGLLAPLLVRKMSYELALFGSMMLIAVGLGTRILMPTFGGFCAATVIALAGMAFGNTLLPPLFKRYYPDRIGIITAIYSVVLAVSAGIPSIISTDTATTLGWRFSLGVWAGVALLAAVPWLFQLLLHRDQMLVFKTTGVHHQRQQRYDLKLTLSVALLFGIGGMLPMYTMINWLPTYLNTVHYSSHSIGIMMFLYNILGIFHAIIVPIIMERMRHPYSVVVFAVTLQVSTFLGFLLLPQYSWVWVVVAAPGQLTVPAAFELFNLRSKTSAGAAYLSSSAQFIGYLLAAIGPVLFGSIHSATGGYTYSFVFLIIISLLTLIAGKKATRPGFVEVATRPDRVHVRKRLRVVHTAHSHA</sequence>
<evidence type="ECO:0000256" key="5">
    <source>
        <dbReference type="ARBA" id="ARBA00023136"/>
    </source>
</evidence>
<evidence type="ECO:0000256" key="3">
    <source>
        <dbReference type="ARBA" id="ARBA00022692"/>
    </source>
</evidence>
<comment type="subcellular location">
    <subcellularLocation>
        <location evidence="1">Cell membrane</location>
        <topology evidence="1">Multi-pass membrane protein</topology>
    </subcellularLocation>
</comment>
<feature type="transmembrane region" description="Helical" evidence="6">
    <location>
        <begin position="276"/>
        <end position="295"/>
    </location>
</feature>
<dbReference type="InterPro" id="IPR052524">
    <property type="entry name" value="MFS_Cyanate_Porter"/>
</dbReference>
<dbReference type="GO" id="GO:0022857">
    <property type="term" value="F:transmembrane transporter activity"/>
    <property type="evidence" value="ECO:0007669"/>
    <property type="project" value="InterPro"/>
</dbReference>
<feature type="transmembrane region" description="Helical" evidence="6">
    <location>
        <begin position="301"/>
        <end position="321"/>
    </location>
</feature>
<protein>
    <submittedName>
        <fullName evidence="8">MFS transporter</fullName>
    </submittedName>
</protein>
<keyword evidence="2" id="KW-0813">Transport</keyword>
<evidence type="ECO:0000256" key="4">
    <source>
        <dbReference type="ARBA" id="ARBA00022989"/>
    </source>
</evidence>
<feature type="transmembrane region" description="Helical" evidence="6">
    <location>
        <begin position="100"/>
        <end position="118"/>
    </location>
</feature>
<evidence type="ECO:0000259" key="7">
    <source>
        <dbReference type="PROSITE" id="PS50850"/>
    </source>
</evidence>
<reference evidence="8 9" key="1">
    <citation type="journal article" date="2015" name="Genome Announc.">
        <title>Expanding the biotechnology potential of lactobacilli through comparative genomics of 213 strains and associated genera.</title>
        <authorList>
            <person name="Sun Z."/>
            <person name="Harris H.M."/>
            <person name="McCann A."/>
            <person name="Guo C."/>
            <person name="Argimon S."/>
            <person name="Zhang W."/>
            <person name="Yang X."/>
            <person name="Jeffery I.B."/>
            <person name="Cooney J.C."/>
            <person name="Kagawa T.F."/>
            <person name="Liu W."/>
            <person name="Song Y."/>
            <person name="Salvetti E."/>
            <person name="Wrobel A."/>
            <person name="Rasinkangas P."/>
            <person name="Parkhill J."/>
            <person name="Rea M.C."/>
            <person name="O'Sullivan O."/>
            <person name="Ritari J."/>
            <person name="Douillard F.P."/>
            <person name="Paul Ross R."/>
            <person name="Yang R."/>
            <person name="Briner A.E."/>
            <person name="Felis G.E."/>
            <person name="de Vos W.M."/>
            <person name="Barrangou R."/>
            <person name="Klaenhammer T.R."/>
            <person name="Caufield P.W."/>
            <person name="Cui Y."/>
            <person name="Zhang H."/>
            <person name="O'Toole P.W."/>
        </authorList>
    </citation>
    <scope>NUCLEOTIDE SEQUENCE [LARGE SCALE GENOMIC DNA]</scope>
    <source>
        <strain evidence="8 9">DSM 20515</strain>
    </source>
</reference>
<comment type="caution">
    <text evidence="8">The sequence shown here is derived from an EMBL/GenBank/DDBJ whole genome shotgun (WGS) entry which is preliminary data.</text>
</comment>
<feature type="domain" description="Major facilitator superfamily (MFS) profile" evidence="7">
    <location>
        <begin position="8"/>
        <end position="386"/>
    </location>
</feature>
<proteinExistence type="predicted"/>
<feature type="transmembrane region" description="Helical" evidence="6">
    <location>
        <begin position="206"/>
        <end position="227"/>
    </location>
</feature>
<evidence type="ECO:0000313" key="9">
    <source>
        <dbReference type="Proteomes" id="UP000051845"/>
    </source>
</evidence>
<evidence type="ECO:0000313" key="8">
    <source>
        <dbReference type="EMBL" id="KRM77680.1"/>
    </source>
</evidence>
<feature type="transmembrane region" description="Helical" evidence="6">
    <location>
        <begin position="247"/>
        <end position="269"/>
    </location>
</feature>
<dbReference type="GO" id="GO:0005886">
    <property type="term" value="C:plasma membrane"/>
    <property type="evidence" value="ECO:0007669"/>
    <property type="project" value="UniProtKB-SubCell"/>
</dbReference>
<evidence type="ECO:0000256" key="1">
    <source>
        <dbReference type="ARBA" id="ARBA00004651"/>
    </source>
</evidence>
<dbReference type="PANTHER" id="PTHR23523:SF2">
    <property type="entry name" value="2-NITROIMIDAZOLE TRANSPORTER"/>
    <property type="match status" value="1"/>
</dbReference>
<dbReference type="EMBL" id="AYYR01000009">
    <property type="protein sequence ID" value="KRM77680.1"/>
    <property type="molecule type" value="Genomic_DNA"/>
</dbReference>
<keyword evidence="5 6" id="KW-0472">Membrane</keyword>
<dbReference type="InterPro" id="IPR011701">
    <property type="entry name" value="MFS"/>
</dbReference>
<dbReference type="RefSeq" id="WP_054758985.1">
    <property type="nucleotide sequence ID" value="NZ_AYYR01000009.1"/>
</dbReference>
<keyword evidence="4 6" id="KW-1133">Transmembrane helix</keyword>
<name>A0A0R2BFN0_SECCO</name>
<feature type="transmembrane region" description="Helical" evidence="6">
    <location>
        <begin position="75"/>
        <end position="94"/>
    </location>
</feature>
<dbReference type="PROSITE" id="PS50850">
    <property type="entry name" value="MFS"/>
    <property type="match status" value="1"/>
</dbReference>
<evidence type="ECO:0000256" key="6">
    <source>
        <dbReference type="SAM" id="Phobius"/>
    </source>
</evidence>
<dbReference type="AlphaFoldDB" id="A0A0R2BFN0"/>
<gene>
    <name evidence="8" type="ORF">FC82_GL003051</name>
</gene>
<feature type="transmembrane region" description="Helical" evidence="6">
    <location>
        <begin position="130"/>
        <end position="151"/>
    </location>
</feature>
<dbReference type="PANTHER" id="PTHR23523">
    <property type="match status" value="1"/>
</dbReference>
<organism evidence="8 9">
    <name type="scientific">Secundilactobacillus collinoides DSM 20515 = JCM 1123</name>
    <dbReference type="NCBI Taxonomy" id="1423733"/>
    <lineage>
        <taxon>Bacteria</taxon>
        <taxon>Bacillati</taxon>
        <taxon>Bacillota</taxon>
        <taxon>Bacilli</taxon>
        <taxon>Lactobacillales</taxon>
        <taxon>Lactobacillaceae</taxon>
        <taxon>Secundilactobacillus</taxon>
    </lineage>
</organism>
<dbReference type="Gene3D" id="1.20.1250.20">
    <property type="entry name" value="MFS general substrate transporter like domains"/>
    <property type="match status" value="2"/>
</dbReference>
<feature type="transmembrane region" description="Helical" evidence="6">
    <location>
        <begin position="163"/>
        <end position="185"/>
    </location>
</feature>
<dbReference type="InterPro" id="IPR036259">
    <property type="entry name" value="MFS_trans_sf"/>
</dbReference>
<evidence type="ECO:0000256" key="2">
    <source>
        <dbReference type="ARBA" id="ARBA00022448"/>
    </source>
</evidence>